<dbReference type="AlphaFoldDB" id="A0A6H9YDQ8"/>
<dbReference type="Pfam" id="PF03795">
    <property type="entry name" value="YCII"/>
    <property type="match status" value="1"/>
</dbReference>
<evidence type="ECO:0000313" key="3">
    <source>
        <dbReference type="EMBL" id="KAB2341771.1"/>
    </source>
</evidence>
<proteinExistence type="inferred from homology"/>
<evidence type="ECO:0000256" key="1">
    <source>
        <dbReference type="ARBA" id="ARBA00007689"/>
    </source>
</evidence>
<feature type="domain" description="YCII-related" evidence="2">
    <location>
        <begin position="1"/>
        <end position="81"/>
    </location>
</feature>
<dbReference type="PANTHER" id="PTHR37828">
    <property type="entry name" value="GSR2449 PROTEIN"/>
    <property type="match status" value="1"/>
</dbReference>
<dbReference type="Gene3D" id="3.30.70.1060">
    <property type="entry name" value="Dimeric alpha+beta barrel"/>
    <property type="match status" value="1"/>
</dbReference>
<reference evidence="3 4" key="1">
    <citation type="submission" date="2019-09" db="EMBL/GenBank/DDBJ databases">
        <title>Actinomadura physcomitrii sp. nov., a novel actinomycete isolated from moss [Physcomitrium sphaericum (Ludw) Fuernr].</title>
        <authorList>
            <person name="Zhuang X."/>
            <person name="Liu C."/>
        </authorList>
    </citation>
    <scope>NUCLEOTIDE SEQUENCE [LARGE SCALE GENOMIC DNA]</scope>
    <source>
        <strain evidence="3 4">HMC1</strain>
    </source>
</reference>
<sequence>MFLLLLTYNAPTEKVDEVMDEHLAWLDEQYAAGVFLASGRKVPRTGGVILAAGHDRAAVEEIATRDPFWREGVASFELVEFTPTRAAPELQALVEPSD</sequence>
<comment type="similarity">
    <text evidence="1">Belongs to the YciI family.</text>
</comment>
<name>A0A6H9YDQ8_9ACTN</name>
<dbReference type="RefSeq" id="WP_151567788.1">
    <property type="nucleotide sequence ID" value="NZ_WBMT01000024.1"/>
</dbReference>
<dbReference type="OrthoDB" id="9814407at2"/>
<keyword evidence="4" id="KW-1185">Reference proteome</keyword>
<organism evidence="3 4">
    <name type="scientific">Actinomadura rudentiformis</name>
    <dbReference type="NCBI Taxonomy" id="359158"/>
    <lineage>
        <taxon>Bacteria</taxon>
        <taxon>Bacillati</taxon>
        <taxon>Actinomycetota</taxon>
        <taxon>Actinomycetes</taxon>
        <taxon>Streptosporangiales</taxon>
        <taxon>Thermomonosporaceae</taxon>
        <taxon>Actinomadura</taxon>
    </lineage>
</organism>
<gene>
    <name evidence="3" type="ORF">F8566_39945</name>
</gene>
<evidence type="ECO:0000313" key="4">
    <source>
        <dbReference type="Proteomes" id="UP000468735"/>
    </source>
</evidence>
<comment type="caution">
    <text evidence="3">The sequence shown here is derived from an EMBL/GenBank/DDBJ whole genome shotgun (WGS) entry which is preliminary data.</text>
</comment>
<accession>A0A6H9YDQ8</accession>
<dbReference type="PANTHER" id="PTHR37828:SF1">
    <property type="entry name" value="YCII-RELATED DOMAIN-CONTAINING PROTEIN"/>
    <property type="match status" value="1"/>
</dbReference>
<dbReference type="InterPro" id="IPR005545">
    <property type="entry name" value="YCII"/>
</dbReference>
<protein>
    <recommendedName>
        <fullName evidence="2">YCII-related domain-containing protein</fullName>
    </recommendedName>
</protein>
<dbReference type="InterPro" id="IPR011008">
    <property type="entry name" value="Dimeric_a/b-barrel"/>
</dbReference>
<dbReference type="Proteomes" id="UP000468735">
    <property type="component" value="Unassembled WGS sequence"/>
</dbReference>
<dbReference type="EMBL" id="WBMT01000024">
    <property type="protein sequence ID" value="KAB2341771.1"/>
    <property type="molecule type" value="Genomic_DNA"/>
</dbReference>
<dbReference type="SUPFAM" id="SSF54909">
    <property type="entry name" value="Dimeric alpha+beta barrel"/>
    <property type="match status" value="1"/>
</dbReference>
<evidence type="ECO:0000259" key="2">
    <source>
        <dbReference type="Pfam" id="PF03795"/>
    </source>
</evidence>